<sequence length="496" mass="55330">MPLALSIQPFSDVLDMYGDADSSSTFSLSGHISISLSSPASLFARRRTTTRILLQSLTITFEGQSETLSPGTGYACVRLCSVTRELLPSDPVDLSNEGHEDSDKPCLWNVIFDIPVPGWLPTTSVYGDASLPAAGTSYALYATATFVDTNHGHSSLSFANICGPVRSRTRTVDAPRCPVILRRFVEPGPESSPGIFEMSVYIVDAGRAPDSDGSSRRSIPSDVLEKIQVVASIPSATAMDETSIPFILRVRAKDMDDSERTKLKIIEFSVDVEQVEVYRNSSSRNDIDQYPIPSQNHQPPRVPLRNPHVIHTLYDTGFLGTFRSSIKRSFSILAPTESGRYVISGDGRIFAQDHNQKDNWYMLETKIPVFAEPYLRDWAGTRKRRITERSPLFCVEHYMHVVIRCEYDLADSDETILERLHFSLPMRHVNVPEIPSGNVIEHRCEDPWKNVPFTHTLPAYSQLFHSNGERKLDYSIPLPPYEAPSACSPFGLASDQ</sequence>
<gene>
    <name evidence="1" type="ORF">L210DRAFT_2822569</name>
</gene>
<proteinExistence type="predicted"/>
<name>A0AAD4C4F9_BOLED</name>
<reference evidence="1" key="2">
    <citation type="journal article" date="2020" name="Nat. Commun.">
        <title>Large-scale genome sequencing of mycorrhizal fungi provides insights into the early evolution of symbiotic traits.</title>
        <authorList>
            <person name="Miyauchi S."/>
            <person name="Kiss E."/>
            <person name="Kuo A."/>
            <person name="Drula E."/>
            <person name="Kohler A."/>
            <person name="Sanchez-Garcia M."/>
            <person name="Morin E."/>
            <person name="Andreopoulos B."/>
            <person name="Barry K.W."/>
            <person name="Bonito G."/>
            <person name="Buee M."/>
            <person name="Carver A."/>
            <person name="Chen C."/>
            <person name="Cichocki N."/>
            <person name="Clum A."/>
            <person name="Culley D."/>
            <person name="Crous P.W."/>
            <person name="Fauchery L."/>
            <person name="Girlanda M."/>
            <person name="Hayes R.D."/>
            <person name="Keri Z."/>
            <person name="LaButti K."/>
            <person name="Lipzen A."/>
            <person name="Lombard V."/>
            <person name="Magnuson J."/>
            <person name="Maillard F."/>
            <person name="Murat C."/>
            <person name="Nolan M."/>
            <person name="Ohm R.A."/>
            <person name="Pangilinan J."/>
            <person name="Pereira M.F."/>
            <person name="Perotto S."/>
            <person name="Peter M."/>
            <person name="Pfister S."/>
            <person name="Riley R."/>
            <person name="Sitrit Y."/>
            <person name="Stielow J.B."/>
            <person name="Szollosi G."/>
            <person name="Zifcakova L."/>
            <person name="Stursova M."/>
            <person name="Spatafora J.W."/>
            <person name="Tedersoo L."/>
            <person name="Vaario L.M."/>
            <person name="Yamada A."/>
            <person name="Yan M."/>
            <person name="Wang P."/>
            <person name="Xu J."/>
            <person name="Bruns T."/>
            <person name="Baldrian P."/>
            <person name="Vilgalys R."/>
            <person name="Dunand C."/>
            <person name="Henrissat B."/>
            <person name="Grigoriev I.V."/>
            <person name="Hibbett D."/>
            <person name="Nagy L.G."/>
            <person name="Martin F.M."/>
        </authorList>
    </citation>
    <scope>NUCLEOTIDE SEQUENCE</scope>
    <source>
        <strain evidence="1">BED1</strain>
    </source>
</reference>
<dbReference type="Proteomes" id="UP001194468">
    <property type="component" value="Unassembled WGS sequence"/>
</dbReference>
<dbReference type="AlphaFoldDB" id="A0AAD4C4F9"/>
<organism evidence="1 2">
    <name type="scientific">Boletus edulis BED1</name>
    <dbReference type="NCBI Taxonomy" id="1328754"/>
    <lineage>
        <taxon>Eukaryota</taxon>
        <taxon>Fungi</taxon>
        <taxon>Dikarya</taxon>
        <taxon>Basidiomycota</taxon>
        <taxon>Agaricomycotina</taxon>
        <taxon>Agaricomycetes</taxon>
        <taxon>Agaricomycetidae</taxon>
        <taxon>Boletales</taxon>
        <taxon>Boletineae</taxon>
        <taxon>Boletaceae</taxon>
        <taxon>Boletoideae</taxon>
        <taxon>Boletus</taxon>
    </lineage>
</organism>
<evidence type="ECO:0000313" key="2">
    <source>
        <dbReference type="Proteomes" id="UP001194468"/>
    </source>
</evidence>
<evidence type="ECO:0000313" key="1">
    <source>
        <dbReference type="EMBL" id="KAF8447847.1"/>
    </source>
</evidence>
<comment type="caution">
    <text evidence="1">The sequence shown here is derived from an EMBL/GenBank/DDBJ whole genome shotgun (WGS) entry which is preliminary data.</text>
</comment>
<reference evidence="1" key="1">
    <citation type="submission" date="2019-10" db="EMBL/GenBank/DDBJ databases">
        <authorList>
            <consortium name="DOE Joint Genome Institute"/>
            <person name="Kuo A."/>
            <person name="Miyauchi S."/>
            <person name="Kiss E."/>
            <person name="Drula E."/>
            <person name="Kohler A."/>
            <person name="Sanchez-Garcia M."/>
            <person name="Andreopoulos B."/>
            <person name="Barry K.W."/>
            <person name="Bonito G."/>
            <person name="Buee M."/>
            <person name="Carver A."/>
            <person name="Chen C."/>
            <person name="Cichocki N."/>
            <person name="Clum A."/>
            <person name="Culley D."/>
            <person name="Crous P.W."/>
            <person name="Fauchery L."/>
            <person name="Girlanda M."/>
            <person name="Hayes R."/>
            <person name="Keri Z."/>
            <person name="LaButti K."/>
            <person name="Lipzen A."/>
            <person name="Lombard V."/>
            <person name="Magnuson J."/>
            <person name="Maillard F."/>
            <person name="Morin E."/>
            <person name="Murat C."/>
            <person name="Nolan M."/>
            <person name="Ohm R."/>
            <person name="Pangilinan J."/>
            <person name="Pereira M."/>
            <person name="Perotto S."/>
            <person name="Peter M."/>
            <person name="Riley R."/>
            <person name="Sitrit Y."/>
            <person name="Stielow B."/>
            <person name="Szollosi G."/>
            <person name="Zifcakova L."/>
            <person name="Stursova M."/>
            <person name="Spatafora J.W."/>
            <person name="Tedersoo L."/>
            <person name="Vaario L.-M."/>
            <person name="Yamada A."/>
            <person name="Yan M."/>
            <person name="Wang P."/>
            <person name="Xu J."/>
            <person name="Bruns T."/>
            <person name="Baldrian P."/>
            <person name="Vilgalys R."/>
            <person name="Henrissat B."/>
            <person name="Grigoriev I.V."/>
            <person name="Hibbett D."/>
            <person name="Nagy L.G."/>
            <person name="Martin F.M."/>
        </authorList>
    </citation>
    <scope>NUCLEOTIDE SEQUENCE</scope>
    <source>
        <strain evidence="1">BED1</strain>
    </source>
</reference>
<protein>
    <submittedName>
        <fullName evidence="1">Uncharacterized protein</fullName>
    </submittedName>
</protein>
<keyword evidence="2" id="KW-1185">Reference proteome</keyword>
<dbReference type="EMBL" id="WHUW01000004">
    <property type="protein sequence ID" value="KAF8447847.1"/>
    <property type="molecule type" value="Genomic_DNA"/>
</dbReference>
<accession>A0AAD4C4F9</accession>